<dbReference type="GO" id="GO:0005829">
    <property type="term" value="C:cytosol"/>
    <property type="evidence" value="ECO:0007669"/>
    <property type="project" value="TreeGrafter"/>
</dbReference>
<evidence type="ECO:0000256" key="4">
    <source>
        <dbReference type="ARBA" id="ARBA00023004"/>
    </source>
</evidence>
<dbReference type="STRING" id="377629.TERTU_2969"/>
<dbReference type="InterPro" id="IPR019591">
    <property type="entry name" value="Mrp/NBP35_ATP-bd"/>
</dbReference>
<dbReference type="NCBIfam" id="NF008669">
    <property type="entry name" value="PRK11670.1"/>
    <property type="match status" value="1"/>
</dbReference>
<evidence type="ECO:0000256" key="5">
    <source>
        <dbReference type="ARBA" id="ARBA00023014"/>
    </source>
</evidence>
<dbReference type="InterPro" id="IPR044304">
    <property type="entry name" value="NUBPL-like"/>
</dbReference>
<sequence>MGTIMTSDKLQSIYSELAETSVPDLAGVTLADIVQLQETSAGLQALLRLGVYNPALCANLEQCLADIGARHEAEVTTAWVVDVPGSSRATATASLANVKNIVAVASGKGGVGKSTTSVNLALALAADGAKVGLLDADIYGPSQPHMLGVGDQRPQMHAANVMAPIEAHGIKLLSMGNLVTEKTPMVWRGPMASGALQQLLNNTHWGELDYLVVDMPPGTGDIQLTLSQSVPLAGAVVVTTPQDIALLDAKKGIEMFTKVDVPVLGVVENMSTHTCSNCGHTEAIFGEHGGDQLAAEYGVGLLGRLPLAMSIRAQTDSGQPPVAAEPESAVAAEYFSIARKVALSLWQLAANASNAGPMISITDD</sequence>
<keyword evidence="2 7" id="KW-0547">Nucleotide-binding</keyword>
<comment type="similarity">
    <text evidence="6 7">Belongs to the Mrp/NBP35 ATP-binding proteins family.</text>
</comment>
<evidence type="ECO:0000256" key="1">
    <source>
        <dbReference type="ARBA" id="ARBA00022723"/>
    </source>
</evidence>
<reference evidence="8 9" key="1">
    <citation type="journal article" date="2009" name="PLoS ONE">
        <title>The complete genome of Teredinibacter turnerae T7901: an intracellular endosymbiont of marine wood-boring bivalves (shipworms).</title>
        <authorList>
            <person name="Yang J.C."/>
            <person name="Madupu R."/>
            <person name="Durkin A.S."/>
            <person name="Ekborg N.A."/>
            <person name="Pedamallu C.S."/>
            <person name="Hostetler J.B."/>
            <person name="Radune D."/>
            <person name="Toms B.S."/>
            <person name="Henrissat B."/>
            <person name="Coutinho P.M."/>
            <person name="Schwarz S."/>
            <person name="Field L."/>
            <person name="Trindade-Silva A.E."/>
            <person name="Soares C.A.G."/>
            <person name="Elshahawi S."/>
            <person name="Hanora A."/>
            <person name="Schmidt E.W."/>
            <person name="Haygood M.G."/>
            <person name="Posfai J."/>
            <person name="Benner J."/>
            <person name="Madinger C."/>
            <person name="Nove J."/>
            <person name="Anton B."/>
            <person name="Chaudhary K."/>
            <person name="Foster J."/>
            <person name="Holman A."/>
            <person name="Kumar S."/>
            <person name="Lessard P.A."/>
            <person name="Luyten Y.A."/>
            <person name="Slatko B."/>
            <person name="Wood N."/>
            <person name="Wu B."/>
            <person name="Teplitski M."/>
            <person name="Mougous J.D."/>
            <person name="Ward N."/>
            <person name="Eisen J.A."/>
            <person name="Badger J.H."/>
            <person name="Distel D.L."/>
        </authorList>
    </citation>
    <scope>NUCLEOTIDE SEQUENCE [LARGE SCALE GENOMIC DNA]</scope>
    <source>
        <strain evidence="9">ATCC 39867 / T7901</strain>
    </source>
</reference>
<dbReference type="GO" id="GO:0051539">
    <property type="term" value="F:4 iron, 4 sulfur cluster binding"/>
    <property type="evidence" value="ECO:0007669"/>
    <property type="project" value="TreeGrafter"/>
</dbReference>
<dbReference type="PROSITE" id="PS01215">
    <property type="entry name" value="MRP"/>
    <property type="match status" value="1"/>
</dbReference>
<proteinExistence type="inferred from homology"/>
<dbReference type="InterPro" id="IPR033756">
    <property type="entry name" value="YlxH/NBP35"/>
</dbReference>
<evidence type="ECO:0000313" key="8">
    <source>
        <dbReference type="EMBL" id="ACR10935.1"/>
    </source>
</evidence>
<name>C5BNH6_TERTT</name>
<dbReference type="Gene3D" id="3.40.50.300">
    <property type="entry name" value="P-loop containing nucleotide triphosphate hydrolases"/>
    <property type="match status" value="1"/>
</dbReference>
<keyword evidence="5 7" id="KW-0411">Iron-sulfur</keyword>
<keyword evidence="7" id="KW-0378">Hydrolase</keyword>
<comment type="subunit">
    <text evidence="7">Homodimer.</text>
</comment>
<gene>
    <name evidence="8" type="ordered locus">TERTU_2969</name>
</gene>
<dbReference type="Pfam" id="PF10609">
    <property type="entry name" value="ParA"/>
    <property type="match status" value="1"/>
</dbReference>
<dbReference type="InterPro" id="IPR027417">
    <property type="entry name" value="P-loop_NTPase"/>
</dbReference>
<dbReference type="eggNOG" id="COG0489">
    <property type="taxonomic scope" value="Bacteria"/>
</dbReference>
<dbReference type="CDD" id="cd02037">
    <property type="entry name" value="Mrp_NBP35"/>
    <property type="match status" value="1"/>
</dbReference>
<dbReference type="PANTHER" id="PTHR42961">
    <property type="entry name" value="IRON-SULFUR PROTEIN NUBPL"/>
    <property type="match status" value="1"/>
</dbReference>
<keyword evidence="3 7" id="KW-0067">ATP-binding</keyword>
<dbReference type="SUPFAM" id="SSF52540">
    <property type="entry name" value="P-loop containing nucleoside triphosphate hydrolases"/>
    <property type="match status" value="1"/>
</dbReference>
<dbReference type="RefSeq" id="WP_015817047.1">
    <property type="nucleotide sequence ID" value="NC_012997.1"/>
</dbReference>
<dbReference type="HOGENOM" id="CLU_024839_0_0_6"/>
<evidence type="ECO:0000256" key="3">
    <source>
        <dbReference type="ARBA" id="ARBA00022840"/>
    </source>
</evidence>
<dbReference type="EMBL" id="CP001614">
    <property type="protein sequence ID" value="ACR10935.1"/>
    <property type="molecule type" value="Genomic_DNA"/>
</dbReference>
<evidence type="ECO:0000256" key="6">
    <source>
        <dbReference type="ARBA" id="ARBA00024036"/>
    </source>
</evidence>
<keyword evidence="4 7" id="KW-0408">Iron</keyword>
<feature type="binding site" evidence="7">
    <location>
        <begin position="107"/>
        <end position="114"/>
    </location>
    <ligand>
        <name>ATP</name>
        <dbReference type="ChEBI" id="CHEBI:30616"/>
    </ligand>
</feature>
<dbReference type="FunFam" id="3.40.50.300:FF:000418">
    <property type="entry name" value="Iron-sulfur cluster carrier protein"/>
    <property type="match status" value="1"/>
</dbReference>
<organism evidence="8 9">
    <name type="scientific">Teredinibacter turnerae (strain ATCC 39867 / T7901)</name>
    <dbReference type="NCBI Taxonomy" id="377629"/>
    <lineage>
        <taxon>Bacteria</taxon>
        <taxon>Pseudomonadati</taxon>
        <taxon>Pseudomonadota</taxon>
        <taxon>Gammaproteobacteria</taxon>
        <taxon>Cellvibrionales</taxon>
        <taxon>Cellvibrionaceae</taxon>
        <taxon>Teredinibacter</taxon>
    </lineage>
</organism>
<dbReference type="OrthoDB" id="9809679at2"/>
<comment type="function">
    <text evidence="7">Binds and transfers iron-sulfur (Fe-S) clusters to target apoproteins. Can hydrolyze ATP.</text>
</comment>
<dbReference type="GO" id="GO:0016226">
    <property type="term" value="P:iron-sulfur cluster assembly"/>
    <property type="evidence" value="ECO:0007669"/>
    <property type="project" value="InterPro"/>
</dbReference>
<dbReference type="PANTHER" id="PTHR42961:SF2">
    <property type="entry name" value="IRON-SULFUR PROTEIN NUBPL"/>
    <property type="match status" value="1"/>
</dbReference>
<dbReference type="GO" id="GO:0140663">
    <property type="term" value="F:ATP-dependent FeS chaperone activity"/>
    <property type="evidence" value="ECO:0007669"/>
    <property type="project" value="InterPro"/>
</dbReference>
<evidence type="ECO:0000313" key="9">
    <source>
        <dbReference type="Proteomes" id="UP000009080"/>
    </source>
</evidence>
<evidence type="ECO:0000256" key="7">
    <source>
        <dbReference type="HAMAP-Rule" id="MF_02040"/>
    </source>
</evidence>
<dbReference type="AlphaFoldDB" id="C5BNH6"/>
<dbReference type="GO" id="GO:0046872">
    <property type="term" value="F:metal ion binding"/>
    <property type="evidence" value="ECO:0007669"/>
    <property type="project" value="UniProtKB-KW"/>
</dbReference>
<dbReference type="HAMAP" id="MF_02040">
    <property type="entry name" value="Mrp_NBP35"/>
    <property type="match status" value="1"/>
</dbReference>
<keyword evidence="1 7" id="KW-0479">Metal-binding</keyword>
<dbReference type="GO" id="GO:0016887">
    <property type="term" value="F:ATP hydrolysis activity"/>
    <property type="evidence" value="ECO:0007669"/>
    <property type="project" value="UniProtKB-UniRule"/>
</dbReference>
<accession>C5BNH6</accession>
<dbReference type="Proteomes" id="UP000009080">
    <property type="component" value="Chromosome"/>
</dbReference>
<dbReference type="InterPro" id="IPR000808">
    <property type="entry name" value="Mrp-like_CS"/>
</dbReference>
<dbReference type="KEGG" id="ttu:TERTU_2969"/>
<keyword evidence="9" id="KW-1185">Reference proteome</keyword>
<evidence type="ECO:0000256" key="2">
    <source>
        <dbReference type="ARBA" id="ARBA00022741"/>
    </source>
</evidence>
<protein>
    <recommendedName>
        <fullName evidence="7">Iron-sulfur cluster carrier protein</fullName>
    </recommendedName>
</protein>
<dbReference type="GO" id="GO:0005524">
    <property type="term" value="F:ATP binding"/>
    <property type="evidence" value="ECO:0007669"/>
    <property type="project" value="UniProtKB-UniRule"/>
</dbReference>